<evidence type="ECO:0000256" key="2">
    <source>
        <dbReference type="ARBA" id="ARBA00007362"/>
    </source>
</evidence>
<dbReference type="EMBL" id="AZDJ01000035">
    <property type="protein sequence ID" value="KRK70001.1"/>
    <property type="molecule type" value="Genomic_DNA"/>
</dbReference>
<proteinExistence type="inferred from homology"/>
<feature type="transmembrane region" description="Helical" evidence="6">
    <location>
        <begin position="115"/>
        <end position="134"/>
    </location>
</feature>
<dbReference type="PATRIC" id="fig|1291734.4.peg.722"/>
<dbReference type="Gene3D" id="1.10.3730.20">
    <property type="match status" value="1"/>
</dbReference>
<dbReference type="InterPro" id="IPR000620">
    <property type="entry name" value="EamA_dom"/>
</dbReference>
<feature type="domain" description="EamA" evidence="7">
    <location>
        <begin position="142"/>
        <end position="274"/>
    </location>
</feature>
<protein>
    <submittedName>
        <fullName evidence="8">DMT family permease</fullName>
    </submittedName>
</protein>
<feature type="transmembrane region" description="Helical" evidence="6">
    <location>
        <begin position="200"/>
        <end position="220"/>
    </location>
</feature>
<evidence type="ECO:0000313" key="9">
    <source>
        <dbReference type="Proteomes" id="UP000051804"/>
    </source>
</evidence>
<organism evidence="8 9">
    <name type="scientific">Lacticaseibacillus nasuensis JCM 17158</name>
    <dbReference type="NCBI Taxonomy" id="1291734"/>
    <lineage>
        <taxon>Bacteria</taxon>
        <taxon>Bacillati</taxon>
        <taxon>Bacillota</taxon>
        <taxon>Bacilli</taxon>
        <taxon>Lactobacillales</taxon>
        <taxon>Lactobacillaceae</taxon>
        <taxon>Lacticaseibacillus</taxon>
    </lineage>
</organism>
<dbReference type="SUPFAM" id="SSF103481">
    <property type="entry name" value="Multidrug resistance efflux transporter EmrE"/>
    <property type="match status" value="2"/>
</dbReference>
<comment type="caution">
    <text evidence="8">The sequence shown here is derived from an EMBL/GenBank/DDBJ whole genome shotgun (WGS) entry which is preliminary data.</text>
</comment>
<evidence type="ECO:0000313" key="8">
    <source>
        <dbReference type="EMBL" id="KRK70001.1"/>
    </source>
</evidence>
<dbReference type="InterPro" id="IPR050638">
    <property type="entry name" value="AA-Vitamin_Transporters"/>
</dbReference>
<dbReference type="PANTHER" id="PTHR32322">
    <property type="entry name" value="INNER MEMBRANE TRANSPORTER"/>
    <property type="match status" value="1"/>
</dbReference>
<feature type="transmembrane region" description="Helical" evidence="6">
    <location>
        <begin position="83"/>
        <end position="103"/>
    </location>
</feature>
<keyword evidence="9" id="KW-1185">Reference proteome</keyword>
<feature type="domain" description="EamA" evidence="7">
    <location>
        <begin position="1"/>
        <end position="128"/>
    </location>
</feature>
<accession>A0A0R1JPB6</accession>
<dbReference type="STRING" id="1291734.FD02_GL000694"/>
<comment type="similarity">
    <text evidence="2">Belongs to the EamA transporter family.</text>
</comment>
<evidence type="ECO:0000256" key="5">
    <source>
        <dbReference type="ARBA" id="ARBA00023136"/>
    </source>
</evidence>
<dbReference type="GO" id="GO:0016020">
    <property type="term" value="C:membrane"/>
    <property type="evidence" value="ECO:0007669"/>
    <property type="project" value="UniProtKB-SubCell"/>
</dbReference>
<comment type="subcellular location">
    <subcellularLocation>
        <location evidence="1">Endomembrane system</location>
        <topology evidence="1">Multi-pass membrane protein</topology>
    </subcellularLocation>
</comment>
<evidence type="ECO:0000259" key="7">
    <source>
        <dbReference type="Pfam" id="PF00892"/>
    </source>
</evidence>
<dbReference type="AlphaFoldDB" id="A0A0R1JPB6"/>
<keyword evidence="4 6" id="KW-1133">Transmembrane helix</keyword>
<feature type="transmembrane region" description="Helical" evidence="6">
    <location>
        <begin position="59"/>
        <end position="77"/>
    </location>
</feature>
<evidence type="ECO:0000256" key="6">
    <source>
        <dbReference type="SAM" id="Phobius"/>
    </source>
</evidence>
<reference evidence="8 9" key="1">
    <citation type="journal article" date="2015" name="Genome Announc.">
        <title>Expanding the biotechnology potential of lactobacilli through comparative genomics of 213 strains and associated genera.</title>
        <authorList>
            <person name="Sun Z."/>
            <person name="Harris H.M."/>
            <person name="McCann A."/>
            <person name="Guo C."/>
            <person name="Argimon S."/>
            <person name="Zhang W."/>
            <person name="Yang X."/>
            <person name="Jeffery I.B."/>
            <person name="Cooney J.C."/>
            <person name="Kagawa T.F."/>
            <person name="Liu W."/>
            <person name="Song Y."/>
            <person name="Salvetti E."/>
            <person name="Wrobel A."/>
            <person name="Rasinkangas P."/>
            <person name="Parkhill J."/>
            <person name="Rea M.C."/>
            <person name="O'Sullivan O."/>
            <person name="Ritari J."/>
            <person name="Douillard F.P."/>
            <person name="Paul Ross R."/>
            <person name="Yang R."/>
            <person name="Briner A.E."/>
            <person name="Felis G.E."/>
            <person name="de Vos W.M."/>
            <person name="Barrangou R."/>
            <person name="Klaenhammer T.R."/>
            <person name="Caufield P.W."/>
            <person name="Cui Y."/>
            <person name="Zhang H."/>
            <person name="O'Toole P.W."/>
        </authorList>
    </citation>
    <scope>NUCLEOTIDE SEQUENCE [LARGE SCALE GENOMIC DNA]</scope>
    <source>
        <strain evidence="8 9">JCM 17158</strain>
    </source>
</reference>
<feature type="transmembrane region" description="Helical" evidence="6">
    <location>
        <begin position="28"/>
        <end position="47"/>
    </location>
</feature>
<feature type="transmembrane region" description="Helical" evidence="6">
    <location>
        <begin position="140"/>
        <end position="158"/>
    </location>
</feature>
<evidence type="ECO:0000256" key="1">
    <source>
        <dbReference type="ARBA" id="ARBA00004127"/>
    </source>
</evidence>
<name>A0A0R1JPB6_9LACO</name>
<dbReference type="Pfam" id="PF00892">
    <property type="entry name" value="EamA"/>
    <property type="match status" value="2"/>
</dbReference>
<dbReference type="InterPro" id="IPR037185">
    <property type="entry name" value="EmrE-like"/>
</dbReference>
<keyword evidence="3 6" id="KW-0812">Transmembrane</keyword>
<keyword evidence="5 6" id="KW-0472">Membrane</keyword>
<dbReference type="PANTHER" id="PTHR32322:SF2">
    <property type="entry name" value="EAMA DOMAIN-CONTAINING PROTEIN"/>
    <property type="match status" value="1"/>
</dbReference>
<feature type="transmembrane region" description="Helical" evidence="6">
    <location>
        <begin position="170"/>
        <end position="188"/>
    </location>
</feature>
<evidence type="ECO:0000256" key="4">
    <source>
        <dbReference type="ARBA" id="ARBA00022989"/>
    </source>
</evidence>
<evidence type="ECO:0000256" key="3">
    <source>
        <dbReference type="ARBA" id="ARBA00022692"/>
    </source>
</evidence>
<dbReference type="Proteomes" id="UP000051804">
    <property type="component" value="Unassembled WGS sequence"/>
</dbReference>
<gene>
    <name evidence="8" type="ORF">FD02_GL000694</name>
</gene>
<sequence>MWGVGGVLANLLFMHTAASPAWLVSMRLTWAGILLLGFGAATHQPLWRVWQTPAKAIRLIVFGVVGVALAQLTYLLAIQTGNAAIATIMLSLVPMIITGVVCLRQWHLPRRSDAIAIGIALIGVVLLVTGGHLTQLQVPPAAIGWGALGAVTGAAYTMVPRPLVATEPPLVVVGWGLVIGAVLMNVVAPVWRIPAGIQPWGWAAIAFIVLGATLIAYILYVTSLTVLAPASAAMIENLEPLTATLLSILFLALGFHRLQLLGIALVLGGIALMNWTPQPHRHRVRASQAAAHHIS</sequence>